<dbReference type="PIRSF" id="PIRSF038992">
    <property type="entry name" value="Aldolase_Ia"/>
    <property type="match status" value="1"/>
</dbReference>
<keyword evidence="2" id="KW-1185">Reference proteome</keyword>
<gene>
    <name evidence="1" type="ORF">LARV_01741</name>
</gene>
<dbReference type="RefSeq" id="WP_075073276.1">
    <property type="nucleotide sequence ID" value="NZ_DF967972.1"/>
</dbReference>
<dbReference type="InterPro" id="IPR013785">
    <property type="entry name" value="Aldolase_TIM"/>
</dbReference>
<accession>A0A0S7B9K5</accession>
<dbReference type="InterPro" id="IPR041720">
    <property type="entry name" value="FbaB-like"/>
</dbReference>
<dbReference type="SUPFAM" id="SSF51569">
    <property type="entry name" value="Aldolase"/>
    <property type="match status" value="1"/>
</dbReference>
<dbReference type="Proteomes" id="UP000055060">
    <property type="component" value="Unassembled WGS sequence"/>
</dbReference>
<dbReference type="EMBL" id="DF967972">
    <property type="protein sequence ID" value="GAP13982.1"/>
    <property type="molecule type" value="Genomic_DNA"/>
</dbReference>
<evidence type="ECO:0000313" key="2">
    <source>
        <dbReference type="Proteomes" id="UP000055060"/>
    </source>
</evidence>
<dbReference type="InterPro" id="IPR002915">
    <property type="entry name" value="DeoC/FbaB/LacD_aldolase"/>
</dbReference>
<dbReference type="InterPro" id="IPR050456">
    <property type="entry name" value="DeoC/FbaB_aldolase"/>
</dbReference>
<dbReference type="OrthoDB" id="5915071at2"/>
<dbReference type="Gene3D" id="3.20.20.70">
    <property type="entry name" value="Aldolase class I"/>
    <property type="match status" value="1"/>
</dbReference>
<dbReference type="GO" id="GO:0004332">
    <property type="term" value="F:fructose-bisphosphate aldolase activity"/>
    <property type="evidence" value="ECO:0007669"/>
    <property type="project" value="InterPro"/>
</dbReference>
<name>A0A0S7B9K5_9CHLR</name>
<proteinExistence type="predicted"/>
<evidence type="ECO:0000313" key="1">
    <source>
        <dbReference type="EMBL" id="GAP13982.1"/>
    </source>
</evidence>
<dbReference type="STRING" id="360412.LARV_01741"/>
<dbReference type="PANTHER" id="PTHR47916">
    <property type="entry name" value="FRUCTOSE-BISPHOSPHATE ALDOLASE CLASS 1"/>
    <property type="match status" value="1"/>
</dbReference>
<dbReference type="Pfam" id="PF01791">
    <property type="entry name" value="DeoC"/>
    <property type="match status" value="1"/>
</dbReference>
<protein>
    <submittedName>
        <fullName evidence="1">DhnA-type fructose-1,6-bisphosphate aldolase</fullName>
    </submittedName>
</protein>
<dbReference type="CDD" id="cd00958">
    <property type="entry name" value="DhnA"/>
    <property type="match status" value="1"/>
</dbReference>
<dbReference type="SMART" id="SM01133">
    <property type="entry name" value="DeoC"/>
    <property type="match status" value="1"/>
</dbReference>
<dbReference type="AlphaFoldDB" id="A0A0S7B9K5"/>
<dbReference type="PANTHER" id="PTHR47916:SF1">
    <property type="entry name" value="3-HYDROXY-5-PHOSPHONOOXYPENTANE-2,4-DIONE THIOLASE"/>
    <property type="match status" value="1"/>
</dbReference>
<sequence>MKEHRLRRIFGPDQKTVIVACDHAGFSGPLPGLEDPGKLMDTLVASGVDAVLTTMGIARRYASRMGKLGLILRMDGGSSIRAVDMGTLRNQFTMEDAVLLGADAVICMGMIGYPEEAASLANLAELTSESAQWNIPVVAEMLVKSKDGSPLKAEDIGFGMRIGVELGADLIKASYVGPAGEYREALKSCYRPVVVLGGEKAKSEASLLESIAEALDSGANGVAIGRNVWQHSNPAGICRALVALVHHGASISQALQELNA</sequence>
<reference evidence="1" key="1">
    <citation type="submission" date="2015-07" db="EMBL/GenBank/DDBJ databases">
        <title>Draft Genome Sequences of Anaerolinea thermolimosa IMO-1, Bellilinea caldifistulae GOMI-1, Leptolinea tardivitalis YMTK-2, Levilinea saccharolytica KIBI-1,Longilinea arvoryzae KOME-1, Previously Described as Members of the Anaerolineaceae (Chloroflexi).</title>
        <authorList>
            <person name="Sekiguchi Y."/>
            <person name="Ohashi A."/>
            <person name="Matsuura N."/>
            <person name="Tourlousse M.D."/>
        </authorList>
    </citation>
    <scope>NUCLEOTIDE SEQUENCE [LARGE SCALE GENOMIC DNA]</scope>
    <source>
        <strain evidence="1">KOME-1</strain>
    </source>
</reference>
<organism evidence="1">
    <name type="scientific">Longilinea arvoryzae</name>
    <dbReference type="NCBI Taxonomy" id="360412"/>
    <lineage>
        <taxon>Bacteria</taxon>
        <taxon>Bacillati</taxon>
        <taxon>Chloroflexota</taxon>
        <taxon>Anaerolineae</taxon>
        <taxon>Anaerolineales</taxon>
        <taxon>Anaerolineaceae</taxon>
        <taxon>Longilinea</taxon>
    </lineage>
</organism>